<dbReference type="Gene3D" id="3.40.50.11970">
    <property type="match status" value="1"/>
</dbReference>
<evidence type="ECO:0000313" key="1">
    <source>
        <dbReference type="EMBL" id="RRD92444.1"/>
    </source>
</evidence>
<protein>
    <recommendedName>
        <fullName evidence="3">Clostripain</fullName>
    </recommendedName>
</protein>
<comment type="caution">
    <text evidence="1">The sequence shown here is derived from an EMBL/GenBank/DDBJ whole genome shotgun (WGS) entry which is preliminary data.</text>
</comment>
<dbReference type="Proteomes" id="UP000279562">
    <property type="component" value="Unassembled WGS sequence"/>
</dbReference>
<reference evidence="1 2" key="1">
    <citation type="submission" date="2018-11" db="EMBL/GenBank/DDBJ databases">
        <title>Genomes From Bacteria Associated with the Canine Oral Cavity: a Test Case for Automated Genome-Based Taxonomic Assignment.</title>
        <authorList>
            <person name="Coil D.A."/>
            <person name="Jospin G."/>
            <person name="Darling A.E."/>
            <person name="Wallis C."/>
            <person name="Davis I.J."/>
            <person name="Harris S."/>
            <person name="Eisen J.A."/>
            <person name="Holcombe L.J."/>
            <person name="O'Flynn C."/>
        </authorList>
    </citation>
    <scope>NUCLEOTIDE SEQUENCE [LARGE SCALE GENOMIC DNA]</scope>
    <source>
        <strain evidence="1 2">OH1047_COT-310</strain>
    </source>
</reference>
<evidence type="ECO:0008006" key="3">
    <source>
        <dbReference type="Google" id="ProtNLM"/>
    </source>
</evidence>
<keyword evidence="2" id="KW-1185">Reference proteome</keyword>
<organism evidence="1 2">
    <name type="scientific">Prevotella heparinolytica</name>
    <dbReference type="NCBI Taxonomy" id="28113"/>
    <lineage>
        <taxon>Bacteria</taxon>
        <taxon>Pseudomonadati</taxon>
        <taxon>Bacteroidota</taxon>
        <taxon>Bacteroidia</taxon>
        <taxon>Bacteroidales</taxon>
        <taxon>Bacteroidaceae</taxon>
        <taxon>Bacteroides</taxon>
    </lineage>
</organism>
<gene>
    <name evidence="1" type="ORF">EII33_03810</name>
</gene>
<dbReference type="EMBL" id="RQYF01000010">
    <property type="protein sequence ID" value="RRD92444.1"/>
    <property type="molecule type" value="Genomic_DNA"/>
</dbReference>
<dbReference type="AlphaFoldDB" id="A0A3P2AAL1"/>
<dbReference type="PANTHER" id="PTHR37835:SF1">
    <property type="entry name" value="ALPHA-CLOSTRIPAIN"/>
    <property type="match status" value="1"/>
</dbReference>
<dbReference type="Pfam" id="PF03415">
    <property type="entry name" value="Peptidase_C11"/>
    <property type="match status" value="1"/>
</dbReference>
<dbReference type="PROSITE" id="PS51257">
    <property type="entry name" value="PROKAR_LIPOPROTEIN"/>
    <property type="match status" value="1"/>
</dbReference>
<dbReference type="PANTHER" id="PTHR37835">
    <property type="entry name" value="ALPHA-CLOSTRIPAIN"/>
    <property type="match status" value="1"/>
</dbReference>
<name>A0A3P2AAL1_9BACE</name>
<evidence type="ECO:0000313" key="2">
    <source>
        <dbReference type="Proteomes" id="UP000279562"/>
    </source>
</evidence>
<accession>A0A3P2AAL1</accession>
<dbReference type="InterPro" id="IPR005077">
    <property type="entry name" value="Peptidase_C11"/>
</dbReference>
<sequence length="404" mass="46473">MIHTKFMLCCLLSVLLLSCSEDDDIVRHSEKNAIFVYMAADNDLDYFAIQNINQMERGFSENQISNGVYVYVDRVKNRKTSHPCLYKVKADNTDLIVSEIIKTYPEQNSSSADVFVSALKDAIAFSRKANEQIKGIVLWSHGSAWLPKSEILNSKRASTSSTRSFGIDITTEEPQEPYEMDIRELAERLRPFHYDFLVFDACFMSSIEVLYEMRNSFDYIVSSPTEVLATGFPYKEILPELLSNSPNYSEIVEKYIAQYNEKKGVLKSASMTVVKTSVLNFFSESLKELINHDVTVPDISTILQYDQEATSWLFDIGGFVSLFKNSERKELVIKLLSDMILSYNHTDMFYGKIPLNGSSGISIYIPNNHKDRKYEHEFYKTLSWYKDVSCDSYFWNNYNTGILQ</sequence>
<proteinExistence type="predicted"/>